<dbReference type="GO" id="GO:0031410">
    <property type="term" value="C:cytoplasmic vesicle"/>
    <property type="evidence" value="ECO:0007669"/>
    <property type="project" value="TreeGrafter"/>
</dbReference>
<dbReference type="GO" id="GO:0005886">
    <property type="term" value="C:plasma membrane"/>
    <property type="evidence" value="ECO:0007669"/>
    <property type="project" value="TreeGrafter"/>
</dbReference>
<dbReference type="GO" id="GO:0005923">
    <property type="term" value="C:bicellular tight junction"/>
    <property type="evidence" value="ECO:0007669"/>
    <property type="project" value="TreeGrafter"/>
</dbReference>
<feature type="region of interest" description="Disordered" evidence="1">
    <location>
        <begin position="1"/>
        <end position="33"/>
    </location>
</feature>
<gene>
    <name evidence="2" type="ORF">FKW44_019820</name>
</gene>
<dbReference type="InterPro" id="IPR051747">
    <property type="entry name" value="Angiomotin-like"/>
</dbReference>
<dbReference type="GO" id="GO:0030036">
    <property type="term" value="P:actin cytoskeleton organization"/>
    <property type="evidence" value="ECO:0007669"/>
    <property type="project" value="TreeGrafter"/>
</dbReference>
<evidence type="ECO:0000313" key="3">
    <source>
        <dbReference type="Proteomes" id="UP000595437"/>
    </source>
</evidence>
<name>A0A7T8GWD9_CALRO</name>
<accession>A0A7T8GWD9</accession>
<organism evidence="2 3">
    <name type="scientific">Caligus rogercresseyi</name>
    <name type="common">Sea louse</name>
    <dbReference type="NCBI Taxonomy" id="217165"/>
    <lineage>
        <taxon>Eukaryota</taxon>
        <taxon>Metazoa</taxon>
        <taxon>Ecdysozoa</taxon>
        <taxon>Arthropoda</taxon>
        <taxon>Crustacea</taxon>
        <taxon>Multicrustacea</taxon>
        <taxon>Hexanauplia</taxon>
        <taxon>Copepoda</taxon>
        <taxon>Siphonostomatoida</taxon>
        <taxon>Caligidae</taxon>
        <taxon>Caligus</taxon>
    </lineage>
</organism>
<dbReference type="EMBL" id="CP045903">
    <property type="protein sequence ID" value="QQP39059.1"/>
    <property type="molecule type" value="Genomic_DNA"/>
</dbReference>
<dbReference type="AlphaFoldDB" id="A0A7T8GWD9"/>
<reference evidence="3" key="1">
    <citation type="submission" date="2021-01" db="EMBL/GenBank/DDBJ databases">
        <title>Caligus Genome Assembly.</title>
        <authorList>
            <person name="Gallardo-Escarate C."/>
        </authorList>
    </citation>
    <scope>NUCLEOTIDE SEQUENCE [LARGE SCALE GENOMIC DNA]</scope>
</reference>
<keyword evidence="3" id="KW-1185">Reference proteome</keyword>
<dbReference type="GO" id="GO:0030334">
    <property type="term" value="P:regulation of cell migration"/>
    <property type="evidence" value="ECO:0007669"/>
    <property type="project" value="TreeGrafter"/>
</dbReference>
<dbReference type="PANTHER" id="PTHR14826:SF14">
    <property type="entry name" value="ANGIOMOTIN_C DOMAIN-CONTAINING PROTEIN"/>
    <property type="match status" value="1"/>
</dbReference>
<dbReference type="Proteomes" id="UP000595437">
    <property type="component" value="Chromosome 14"/>
</dbReference>
<evidence type="ECO:0000256" key="1">
    <source>
        <dbReference type="SAM" id="MobiDB-lite"/>
    </source>
</evidence>
<dbReference type="OrthoDB" id="5974715at2759"/>
<feature type="compositionally biased region" description="Low complexity" evidence="1">
    <location>
        <begin position="16"/>
        <end position="33"/>
    </location>
</feature>
<feature type="compositionally biased region" description="Basic and acidic residues" evidence="1">
    <location>
        <begin position="1"/>
        <end position="15"/>
    </location>
</feature>
<dbReference type="PANTHER" id="PTHR14826">
    <property type="entry name" value="ANGIOMOTIN"/>
    <property type="match status" value="1"/>
</dbReference>
<proteinExistence type="predicted"/>
<protein>
    <submittedName>
        <fullName evidence="2">LOC100120905</fullName>
    </submittedName>
</protein>
<sequence length="121" mass="13824">MTPNNERRGLPEDRSALSSSFRKSASVNASTNTSNAALLTAVESFKEENLRLKGEVEEMNKKVTKVSQLELEMSKIHENYQGLLKHSEKRETLEKNARSKLQMLFKASAKQIRYDEGFKFI</sequence>
<evidence type="ECO:0000313" key="2">
    <source>
        <dbReference type="EMBL" id="QQP39059.1"/>
    </source>
</evidence>